<accession>A0A914C7C2</accession>
<dbReference type="InterPro" id="IPR012337">
    <property type="entry name" value="RNaseH-like_sf"/>
</dbReference>
<feature type="region of interest" description="Disordered" evidence="3">
    <location>
        <begin position="434"/>
        <end position="478"/>
    </location>
</feature>
<dbReference type="GO" id="GO:0003676">
    <property type="term" value="F:nucleic acid binding"/>
    <property type="evidence" value="ECO:0007669"/>
    <property type="project" value="InterPro"/>
</dbReference>
<feature type="transmembrane region" description="Helical" evidence="4">
    <location>
        <begin position="2744"/>
        <end position="2765"/>
    </location>
</feature>
<keyword evidence="4" id="KW-1133">Transmembrane helix</keyword>
<dbReference type="WBParaSite" id="ACRNAN_Path_389.g1477.t1">
    <property type="protein sequence ID" value="ACRNAN_Path_389.g1477.t1"/>
    <property type="gene ID" value="ACRNAN_Path_389.g1477"/>
</dbReference>
<dbReference type="Proteomes" id="UP000887540">
    <property type="component" value="Unplaced"/>
</dbReference>
<dbReference type="InterPro" id="IPR008042">
    <property type="entry name" value="Retrotrans_Pao"/>
</dbReference>
<evidence type="ECO:0000256" key="4">
    <source>
        <dbReference type="SAM" id="Phobius"/>
    </source>
</evidence>
<evidence type="ECO:0000256" key="3">
    <source>
        <dbReference type="SAM" id="MobiDB-lite"/>
    </source>
</evidence>
<feature type="transmembrane region" description="Helical" evidence="4">
    <location>
        <begin position="2211"/>
        <end position="2233"/>
    </location>
</feature>
<dbReference type="Gene3D" id="3.30.420.10">
    <property type="entry name" value="Ribonuclease H-like superfamily/Ribonuclease H"/>
    <property type="match status" value="1"/>
</dbReference>
<dbReference type="Gene3D" id="3.10.10.10">
    <property type="entry name" value="HIV Type 1 Reverse Transcriptase, subunit A, domain 1"/>
    <property type="match status" value="1"/>
</dbReference>
<proteinExistence type="inferred from homology"/>
<dbReference type="Pfam" id="PF05585">
    <property type="entry name" value="DUF1758"/>
    <property type="match status" value="1"/>
</dbReference>
<dbReference type="Pfam" id="PF22248">
    <property type="entry name" value="ERMP1_C"/>
    <property type="match status" value="1"/>
</dbReference>
<evidence type="ECO:0000313" key="7">
    <source>
        <dbReference type="WBParaSite" id="ACRNAN_Path_389.g1477.t1"/>
    </source>
</evidence>
<organism evidence="6 7">
    <name type="scientific">Acrobeloides nanus</name>
    <dbReference type="NCBI Taxonomy" id="290746"/>
    <lineage>
        <taxon>Eukaryota</taxon>
        <taxon>Metazoa</taxon>
        <taxon>Ecdysozoa</taxon>
        <taxon>Nematoda</taxon>
        <taxon>Chromadorea</taxon>
        <taxon>Rhabditida</taxon>
        <taxon>Tylenchina</taxon>
        <taxon>Cephalobomorpha</taxon>
        <taxon>Cephaloboidea</taxon>
        <taxon>Cephalobidae</taxon>
        <taxon>Acrobeloides</taxon>
    </lineage>
</organism>
<dbReference type="Pfam" id="PF03564">
    <property type="entry name" value="DUF1759"/>
    <property type="match status" value="1"/>
</dbReference>
<feature type="region of interest" description="Disordered" evidence="3">
    <location>
        <begin position="1828"/>
        <end position="1852"/>
    </location>
</feature>
<dbReference type="Gene3D" id="2.60.98.50">
    <property type="match status" value="1"/>
</dbReference>
<feature type="transmembrane region" description="Helical" evidence="4">
    <location>
        <begin position="855"/>
        <end position="874"/>
    </location>
</feature>
<dbReference type="SUPFAM" id="SSF53098">
    <property type="entry name" value="Ribonuclease H-like"/>
    <property type="match status" value="1"/>
</dbReference>
<dbReference type="InterPro" id="IPR009878">
    <property type="entry name" value="Phlebovirus_G2_fusion"/>
</dbReference>
<dbReference type="GO" id="GO:0015074">
    <property type="term" value="P:DNA integration"/>
    <property type="evidence" value="ECO:0007669"/>
    <property type="project" value="InterPro"/>
</dbReference>
<dbReference type="PANTHER" id="PTHR47331">
    <property type="entry name" value="PHD-TYPE DOMAIN-CONTAINING PROTEIN"/>
    <property type="match status" value="1"/>
</dbReference>
<keyword evidence="4" id="KW-0472">Membrane</keyword>
<dbReference type="InterPro" id="IPR036397">
    <property type="entry name" value="RNaseH_sf"/>
</dbReference>
<dbReference type="Pfam" id="PF05380">
    <property type="entry name" value="Peptidase_A17"/>
    <property type="match status" value="1"/>
</dbReference>
<feature type="compositionally biased region" description="Basic and acidic residues" evidence="3">
    <location>
        <begin position="1828"/>
        <end position="1848"/>
    </location>
</feature>
<dbReference type="PROSITE" id="PS50994">
    <property type="entry name" value="INTEGRASE"/>
    <property type="match status" value="1"/>
</dbReference>
<protein>
    <submittedName>
        <fullName evidence="7">Integrase catalytic domain-containing protein</fullName>
    </submittedName>
</protein>
<dbReference type="SUPFAM" id="SSF56672">
    <property type="entry name" value="DNA/RNA polymerases"/>
    <property type="match status" value="1"/>
</dbReference>
<comment type="similarity">
    <text evidence="1">Belongs to the peptidase M28 family.</text>
</comment>
<dbReference type="InterPro" id="IPR040676">
    <property type="entry name" value="DUF5641"/>
</dbReference>
<evidence type="ECO:0000256" key="2">
    <source>
        <dbReference type="SAM" id="Coils"/>
    </source>
</evidence>
<feature type="compositionally biased region" description="Low complexity" evidence="3">
    <location>
        <begin position="435"/>
        <end position="478"/>
    </location>
</feature>
<evidence type="ECO:0000259" key="5">
    <source>
        <dbReference type="PROSITE" id="PS50994"/>
    </source>
</evidence>
<reference evidence="7" key="1">
    <citation type="submission" date="2022-11" db="UniProtKB">
        <authorList>
            <consortium name="WormBaseParasite"/>
        </authorList>
    </citation>
    <scope>IDENTIFICATION</scope>
</reference>
<dbReference type="Pfam" id="PF18701">
    <property type="entry name" value="DUF5641"/>
    <property type="match status" value="1"/>
</dbReference>
<dbReference type="InterPro" id="IPR001584">
    <property type="entry name" value="Integrase_cat-core"/>
</dbReference>
<dbReference type="InterPro" id="IPR053973">
    <property type="entry name" value="ERMP1-like_C"/>
</dbReference>
<dbReference type="Gene3D" id="2.60.40.3770">
    <property type="match status" value="1"/>
</dbReference>
<feature type="transmembrane region" description="Helical" evidence="4">
    <location>
        <begin position="920"/>
        <end position="939"/>
    </location>
</feature>
<dbReference type="InterPro" id="IPR005312">
    <property type="entry name" value="DUF1759"/>
</dbReference>
<dbReference type="Gene3D" id="3.30.70.270">
    <property type="match status" value="1"/>
</dbReference>
<dbReference type="Pfam" id="PF07245">
    <property type="entry name" value="Phlebovirus_G2"/>
    <property type="match status" value="1"/>
</dbReference>
<feature type="coiled-coil region" evidence="2">
    <location>
        <begin position="973"/>
        <end position="1000"/>
    </location>
</feature>
<dbReference type="InterPro" id="IPR008737">
    <property type="entry name" value="DUF1758"/>
</dbReference>
<feature type="transmembrane region" description="Helical" evidence="4">
    <location>
        <begin position="2777"/>
        <end position="2797"/>
    </location>
</feature>
<keyword evidence="2" id="KW-0175">Coiled coil</keyword>
<evidence type="ECO:0000313" key="6">
    <source>
        <dbReference type="Proteomes" id="UP000887540"/>
    </source>
</evidence>
<evidence type="ECO:0000256" key="1">
    <source>
        <dbReference type="ARBA" id="ARBA00010918"/>
    </source>
</evidence>
<dbReference type="InterPro" id="IPR043502">
    <property type="entry name" value="DNA/RNA_pol_sf"/>
</dbReference>
<dbReference type="PANTHER" id="PTHR47331:SF5">
    <property type="entry name" value="RIBONUCLEASE H"/>
    <property type="match status" value="1"/>
</dbReference>
<sequence>MSEMLRHVIEQATKKLKADITEISTKEISAHVPPDMHKNEVNETLISRKLKIKYYQEKVARNIKSIEENKTKWSDLIMNMTAAERKSESPEYIAFSQQVEFIEVLHDGHEVMAVLNSHEREIEIVLKKLSNLNMLEERAPREQHQFAAQHVKLPKVPIKRFNGNYTEWDDFWDWYDVSINKSNLPKVQKLTYLIGCLDGKAAKTIAGYAITEENYEIIVDVLKNSYGKRDIIIQAHYSELSALKPASENVEDVRRLYDDIERITRQLQTKGEDIEHENLMMMVQQKIPQPVLMEIYKEKRNNEDWNLTTLKKILLEFITAQEEVARIFNPINAKNKNYSSTLAFSTSAAKQQQKPYENKRLAKSCEYCHKHEKAIDCRTCGTREARMGLIKEKNLCSNCLRNNHTWGQCKSKARCAHCQKKHHTSICRLAFGETSQSSKPKNNNNQYSKRSNYKPNSSNKPQSNSQVNSSSTNESAPSSEANSICAFINKKETLQGNKPNNTKVVLFETKMVKVKHPNKGETKTTMVFFDNGSEKSFIKSELARNLKLPIIQKEQMHIRTFSNQTPKIIESEIVLIHIILEDGNEKAIELNTVEDLTDELRTIDLDEEPEIGFEYVELLPTKLQKPSILIGKNYYGAFVKNRVQLITRSGFEVMDTIVGPIISGYGHTKAIQDAKSHTFSVFSLSNPHLQKETLDEEQLKASEIIEILQSLELTGIQENPETNDDEVAMEMFNKTIRKNEDGRYEVQWPFKTEQVDIPSNYMLCLSRLKQMHKKYIESDPKYLEEYDRIIKEQLNKNVIEKCDIKESNPNVVHYLAHHGVTKADKTTTKLRIVFDGSAKTKNQKSLNETMYRGQVFIPNLAGIILRFLIPLIVVTADIEKAFLQIALSENSRDFCRFLWLLDWTKEPTPDNILLLRFARVLFGIIASPFLLGACIFYHLKKYATKLANEIRQNTYVDNVYIYASTPDEAIKKCKEAKSIFENAKMNLREFESNNELVNQAIPQADRTLNKTFNKVLGIKWYTKSDELELELPKPKAKSPYTKRKVTQTIASCFDPLGWVCPALIEAKLFLQRVWNMNLEWDDKFDQQIEAEWIKIASKFESMALKFPRKIHSFTQPSYELHCFVDGSKNLYGTCVYLRIIENGRIETKLIFAKSRLRPKRKMTIPRMELVACLIGVRASNFVSEQIQLKFEGQYIWSDSKCILHWIFSNKKFPVFVENRLEEIRKSKHIKFNYVESEQNPADITTKIIDASDLHKSKIWWNGPDFLREPKLPINEEDFTKPPEDYDSNEIFIQEERPKNIFHEFSITTKTNKILNIEMARFSQFQRLIHSTIYALKWLKLILLKTKKISTNPFMQICTETIYPFKPKDYEIAKLYLLQQAQAQEPPTNKEIEKLDLFQDKDKLIRCGGRLDQSDLDESAKHPVWLPRKNILTRLIVLQAHGKCHHSNTTFTLAKIRDEYWIDRRRVFEILKKHCYLCKKFNNATFELPFMPSLPGTRTKQAVPFENCGIDFLGWFQVKKNNEIVKVWICLFTCAVIRCVHLEVVEDLSTETFIHILRRFIARRTTPKKLMSDNASTFKLANKATEEYWNQALINDDVLGFCAKEGISWEPISPYSPWKGGYWERLNRIIKDALRKTIGRSLLHLQTFTTMIYEAESLLNNRPLTYVGEELGDILRPIDFIAPNSKPTIPIMNPEFLNEEEYLEKIESRDHIIASWKVTERKRQKFWYEWQNLYIKSLREKHIKKHKQGLQLTRRVPHINEIVWVQEESVGRQFWKIAKIVKVHPSSMDNEIRTVSLILPNKNVLKRPISLIVPLENSEIDKNPLEVLMNEKEDKPSDIEENSKEEPPKMPKYKLRPRAKKHPFYFLALIICATLIRNTSGAKYECDPMQNYLTPIHGQKCTQAGFTVYQRQDGKYCWKVLSCSKDHHLFGPQNTKLKFNGPGPQNLCGNTCQCQIPESHCSFYDGPSTSKSTIKRKEVQEFFEKSKPNQICSFINEEKCSPKKYRSNFNVVELYDGTEHLVEELHLIYTSFEKSEFICFGNGSSDSIGSPHYCEIHGCKDGSTKFCYFPYNEIMSITDEDNAISIPIKSTTTKVLEFYGHLVENAHETECKTCSITCTMDGVQLELKNINYVKACVGPYCFERKNPAPSEVLSMPKQVKLLSYIVKMDLYQNGFKLKNMEKTCPALNVCDLNRCFLCSETIANADCDPIKAIAAIVIYIYGIISMCYTTLGILKGFKDRIEATYRILKRLIKAAKNLIMHFIYWIILMSQDQRQKLETRRHNDEEHIPILEEETPRTRKTRIRYSPVRNHIVINTGIVLLIYTLVTGAQACGNSILLTGEETVCIYENEQVSCSFSSIYQQTIAPNQEYCYLLKDSNKNTMGTVKIETLEMKYECSEKITNHFTRSFHVNTHSSKRCPLMGYCNEANCENVQDDTEIPEFPAKINTLPGKSGCVASCATLECRCIPIPFIGTGCLFYRQALVPIGETIFEDFTCKKYIPKVVIKAVVETNAHEQNEHIITLLFNKPTKWNSIEITVTSVNFPPSPHAVHFLTDGKRTLMLNEDTNNLSKRFKCNSTENAKNLKCPFPKDACSCNPTLKMINCGCIEVNLEGLFEQDVNHVLPIIDTDTTIIGTERSVQAIFTQQSTAQIAIKFDKYQMYKKVVNSPVKMEVHELKGCYSCEHGAILKFTCIAQVEKSVAHITCGNYYGITCYRKPIKQQLRMNFDTSRVNINCQIDFEGGSGQFSVEGGFCAILCLFILLALGNLVLRTSRKSLKRIAIIGIAIVILSHLVVSLYGIPFNYEQSYPTARRTQVYHMRRVLHDLDDKPYKNDYGLVVISQDNRGVLDIPYVSEENSGFSPIECTTSNKYCDLPYYFPTANRITERHIRFKPVPEKLNFENPSQIALNEKKVTGNFVQYNFNLQGGGQLNFYITPQENYKIHGWKLKGQEKFITNSTFGFFTCSGKGCGNWDIIIELENMAEDQLLAKKPLRLTVVSHYLHGPDMQSNTIKKLLTTISEQRQTPSNWRWAMTASAWNVDLVSKYF</sequence>
<name>A0A914C7C2_9BILA</name>
<feature type="domain" description="Integrase catalytic" evidence="5">
    <location>
        <begin position="1499"/>
        <end position="1684"/>
    </location>
</feature>
<dbReference type="GO" id="GO:0042575">
    <property type="term" value="C:DNA polymerase complex"/>
    <property type="evidence" value="ECO:0007669"/>
    <property type="project" value="UniProtKB-ARBA"/>
</dbReference>
<keyword evidence="4" id="KW-0812">Transmembrane</keyword>
<keyword evidence="6" id="KW-1185">Reference proteome</keyword>
<dbReference type="InterPro" id="IPR043128">
    <property type="entry name" value="Rev_trsase/Diguanyl_cyclase"/>
</dbReference>